<dbReference type="AlphaFoldDB" id="A0A843UHD2"/>
<dbReference type="EMBL" id="NMUH01000453">
    <property type="protein sequence ID" value="MQL79419.1"/>
    <property type="molecule type" value="Genomic_DNA"/>
</dbReference>
<proteinExistence type="predicted"/>
<evidence type="ECO:0000313" key="2">
    <source>
        <dbReference type="EMBL" id="MQL79419.1"/>
    </source>
</evidence>
<organism evidence="2 3">
    <name type="scientific">Colocasia esculenta</name>
    <name type="common">Wild taro</name>
    <name type="synonym">Arum esculentum</name>
    <dbReference type="NCBI Taxonomy" id="4460"/>
    <lineage>
        <taxon>Eukaryota</taxon>
        <taxon>Viridiplantae</taxon>
        <taxon>Streptophyta</taxon>
        <taxon>Embryophyta</taxon>
        <taxon>Tracheophyta</taxon>
        <taxon>Spermatophyta</taxon>
        <taxon>Magnoliopsida</taxon>
        <taxon>Liliopsida</taxon>
        <taxon>Araceae</taxon>
        <taxon>Aroideae</taxon>
        <taxon>Colocasieae</taxon>
        <taxon>Colocasia</taxon>
    </lineage>
</organism>
<accession>A0A843UHD2</accession>
<protein>
    <submittedName>
        <fullName evidence="2">Uncharacterized protein</fullName>
    </submittedName>
</protein>
<gene>
    <name evidence="2" type="ORF">Taro_011850</name>
</gene>
<evidence type="ECO:0000256" key="1">
    <source>
        <dbReference type="SAM" id="MobiDB-lite"/>
    </source>
</evidence>
<feature type="region of interest" description="Disordered" evidence="1">
    <location>
        <begin position="1"/>
        <end position="73"/>
    </location>
</feature>
<feature type="compositionally biased region" description="Polar residues" evidence="1">
    <location>
        <begin position="61"/>
        <end position="73"/>
    </location>
</feature>
<name>A0A843UHD2_COLES</name>
<comment type="caution">
    <text evidence="2">The sequence shown here is derived from an EMBL/GenBank/DDBJ whole genome shotgun (WGS) entry which is preliminary data.</text>
</comment>
<keyword evidence="3" id="KW-1185">Reference proteome</keyword>
<evidence type="ECO:0000313" key="3">
    <source>
        <dbReference type="Proteomes" id="UP000652761"/>
    </source>
</evidence>
<sequence length="73" mass="7981">MPMHVARAVTTDPDKKHKSTSQSHSHGRKVQLPLNLNKTRTVETTNTTPADYTVAGPSLTPLGTPTQNPKVRH</sequence>
<dbReference type="Proteomes" id="UP000652761">
    <property type="component" value="Unassembled WGS sequence"/>
</dbReference>
<reference evidence="2" key="1">
    <citation type="submission" date="2017-07" db="EMBL/GenBank/DDBJ databases">
        <title>Taro Niue Genome Assembly and Annotation.</title>
        <authorList>
            <person name="Atibalentja N."/>
            <person name="Keating K."/>
            <person name="Fields C.J."/>
        </authorList>
    </citation>
    <scope>NUCLEOTIDE SEQUENCE</scope>
    <source>
        <strain evidence="2">Niue_2</strain>
        <tissue evidence="2">Leaf</tissue>
    </source>
</reference>